<geneLocation type="plasmid" evidence="1">
    <name>pKF3-140</name>
</geneLocation>
<evidence type="ECO:0000313" key="1">
    <source>
        <dbReference type="EMBL" id="ADD63653.1"/>
    </source>
</evidence>
<reference evidence="1" key="1">
    <citation type="journal article" date="2010" name="PLoS ONE">
        <title>Sequencing and genetic variation of multidrug resistance plasmids in Klebsiella pneumoniae.</title>
        <authorList>
            <person name="Zhao F."/>
            <person name="Bai J."/>
            <person name="Wu J."/>
            <person name="Liu J."/>
            <person name="Zhou M."/>
            <person name="Xia S."/>
            <person name="Wang S."/>
            <person name="Yao X."/>
            <person name="Yi H."/>
            <person name="Lin M."/>
            <person name="Gao S."/>
            <person name="Zhou T."/>
            <person name="Xu Z."/>
            <person name="Niu Y."/>
            <person name="Bao Q."/>
        </authorList>
    </citation>
    <scope>NUCLEOTIDE SEQUENCE</scope>
    <source>
        <strain evidence="1">KF3</strain>
        <plasmid evidence="1">pKF3-140</plasmid>
    </source>
</reference>
<accession>D4HR57</accession>
<organism evidence="1">
    <name type="scientific">Klebsiella pneumoniae</name>
    <dbReference type="NCBI Taxonomy" id="573"/>
    <lineage>
        <taxon>Bacteria</taxon>
        <taxon>Pseudomonadati</taxon>
        <taxon>Pseudomonadota</taxon>
        <taxon>Gammaproteobacteria</taxon>
        <taxon>Enterobacterales</taxon>
        <taxon>Enterobacteriaceae</taxon>
        <taxon>Klebsiella/Raoultella group</taxon>
        <taxon>Klebsiella</taxon>
        <taxon>Klebsiella pneumoniae complex</taxon>
    </lineage>
</organism>
<dbReference type="AlphaFoldDB" id="D4HR57"/>
<gene>
    <name evidence="1" type="ORF">pKF140-174</name>
</gene>
<keyword evidence="1" id="KW-0614">Plasmid</keyword>
<sequence>MPMALYVVLYLWTVMRRAGAENSDMMIFSALYTSGKSFIQIKSDPYETGMR</sequence>
<name>D4HR57_KLEPN</name>
<protein>
    <submittedName>
        <fullName evidence="1">Uncharacterized protein</fullName>
    </submittedName>
</protein>
<dbReference type="EMBL" id="FJ876827">
    <property type="protein sequence ID" value="ADD63653.1"/>
    <property type="molecule type" value="Genomic_DNA"/>
</dbReference>
<proteinExistence type="predicted"/>